<comment type="caution">
    <text evidence="2">The sequence shown here is derived from an EMBL/GenBank/DDBJ whole genome shotgun (WGS) entry which is preliminary data.</text>
</comment>
<evidence type="ECO:0000313" key="3">
    <source>
        <dbReference type="Proteomes" id="UP001612415"/>
    </source>
</evidence>
<evidence type="ECO:0000313" key="2">
    <source>
        <dbReference type="EMBL" id="MFI5674135.1"/>
    </source>
</evidence>
<keyword evidence="3" id="KW-1185">Reference proteome</keyword>
<proteinExistence type="predicted"/>
<evidence type="ECO:0000256" key="1">
    <source>
        <dbReference type="SAM" id="MobiDB-lite"/>
    </source>
</evidence>
<dbReference type="InterPro" id="IPR009467">
    <property type="entry name" value="Glycolipid-bd_prot_put"/>
</dbReference>
<dbReference type="EMBL" id="JBITDC010000002">
    <property type="protein sequence ID" value="MFI5674135.1"/>
    <property type="molecule type" value="Genomic_DNA"/>
</dbReference>
<sequence>MGTSRAITWDVSGSEGYETARGDLGERALRATGRAVGTVPGMYWIAYTLDTTDDFVTRRLRVEAATPRGAPVLDPRRDDRGHWTLNGERIPQVDGALHRPAAS</sequence>
<gene>
    <name evidence="2" type="ORF">ACIA8P_05620</name>
</gene>
<name>A0ABW7XVR1_STRCE</name>
<dbReference type="RefSeq" id="WP_398655092.1">
    <property type="nucleotide sequence ID" value="NZ_JBITDC010000002.1"/>
</dbReference>
<organism evidence="2 3">
    <name type="scientific">Streptomyces cellulosae</name>
    <dbReference type="NCBI Taxonomy" id="1968"/>
    <lineage>
        <taxon>Bacteria</taxon>
        <taxon>Bacillati</taxon>
        <taxon>Actinomycetota</taxon>
        <taxon>Actinomycetes</taxon>
        <taxon>Kitasatosporales</taxon>
        <taxon>Streptomycetaceae</taxon>
        <taxon>Streptomyces</taxon>
    </lineage>
</organism>
<reference evidence="2 3" key="1">
    <citation type="submission" date="2024-10" db="EMBL/GenBank/DDBJ databases">
        <title>The Natural Products Discovery Center: Release of the First 8490 Sequenced Strains for Exploring Actinobacteria Biosynthetic Diversity.</title>
        <authorList>
            <person name="Kalkreuter E."/>
            <person name="Kautsar S.A."/>
            <person name="Yang D."/>
            <person name="Bader C.D."/>
            <person name="Teijaro C.N."/>
            <person name="Fluegel L."/>
            <person name="Davis C.M."/>
            <person name="Simpson J.R."/>
            <person name="Lauterbach L."/>
            <person name="Steele A.D."/>
            <person name="Gui C."/>
            <person name="Meng S."/>
            <person name="Li G."/>
            <person name="Viehrig K."/>
            <person name="Ye F."/>
            <person name="Su P."/>
            <person name="Kiefer A.F."/>
            <person name="Nichols A."/>
            <person name="Cepeda A.J."/>
            <person name="Yan W."/>
            <person name="Fan B."/>
            <person name="Jiang Y."/>
            <person name="Adhikari A."/>
            <person name="Zheng C.-J."/>
            <person name="Schuster L."/>
            <person name="Cowan T.M."/>
            <person name="Smanski M.J."/>
            <person name="Chevrette M.G."/>
            <person name="De Carvalho L.P.S."/>
            <person name="Shen B."/>
        </authorList>
    </citation>
    <scope>NUCLEOTIDE SEQUENCE [LARGE SCALE GENOMIC DNA]</scope>
    <source>
        <strain evidence="2 3">NPDC051599</strain>
    </source>
</reference>
<dbReference type="SUPFAM" id="SSF159275">
    <property type="entry name" value="PA1994-like"/>
    <property type="match status" value="1"/>
</dbReference>
<feature type="region of interest" description="Disordered" evidence="1">
    <location>
        <begin position="67"/>
        <end position="103"/>
    </location>
</feature>
<accession>A0ABW7XVR1</accession>
<dbReference type="Proteomes" id="UP001612415">
    <property type="component" value="Unassembled WGS sequence"/>
</dbReference>
<dbReference type="Pfam" id="PF06475">
    <property type="entry name" value="Glycolipid_bind"/>
    <property type="match status" value="1"/>
</dbReference>
<protein>
    <submittedName>
        <fullName evidence="2">Glycolipid-binding domain-containing protein</fullName>
    </submittedName>
</protein>